<evidence type="ECO:0000256" key="7">
    <source>
        <dbReference type="RuleBase" id="RU003991"/>
    </source>
</evidence>
<dbReference type="GO" id="GO:0006355">
    <property type="term" value="P:regulation of DNA-templated transcription"/>
    <property type="evidence" value="ECO:0007669"/>
    <property type="project" value="InterPro"/>
</dbReference>
<evidence type="ECO:0000256" key="4">
    <source>
        <dbReference type="ARBA" id="ARBA00022813"/>
    </source>
</evidence>
<dbReference type="SUPFAM" id="SSF51306">
    <property type="entry name" value="LexA/Signal peptidase"/>
    <property type="match status" value="1"/>
</dbReference>
<keyword evidence="5" id="KW-0234">DNA repair</keyword>
<keyword evidence="6" id="KW-0742">SOS response</keyword>
<dbReference type="GO" id="GO:0016787">
    <property type="term" value="F:hydrolase activity"/>
    <property type="evidence" value="ECO:0007669"/>
    <property type="project" value="UniProtKB-KW"/>
</dbReference>
<dbReference type="GO" id="GO:0006281">
    <property type="term" value="P:DNA repair"/>
    <property type="evidence" value="ECO:0007669"/>
    <property type="project" value="UniProtKB-KW"/>
</dbReference>
<protein>
    <submittedName>
        <fullName evidence="9">LexA repressor</fullName>
    </submittedName>
</protein>
<dbReference type="Pfam" id="PF00717">
    <property type="entry name" value="Peptidase_S24"/>
    <property type="match status" value="1"/>
</dbReference>
<dbReference type="GO" id="GO:0003677">
    <property type="term" value="F:DNA binding"/>
    <property type="evidence" value="ECO:0007669"/>
    <property type="project" value="InterPro"/>
</dbReference>
<keyword evidence="2" id="KW-0227">DNA damage</keyword>
<dbReference type="SUPFAM" id="SSF46785">
    <property type="entry name" value="Winged helix' DNA-binding domain"/>
    <property type="match status" value="1"/>
</dbReference>
<dbReference type="GO" id="GO:0009432">
    <property type="term" value="P:SOS response"/>
    <property type="evidence" value="ECO:0007669"/>
    <property type="project" value="UniProtKB-KW"/>
</dbReference>
<proteinExistence type="inferred from homology"/>
<dbReference type="InterPro" id="IPR036388">
    <property type="entry name" value="WH-like_DNA-bd_sf"/>
</dbReference>
<keyword evidence="10" id="KW-1185">Reference proteome</keyword>
<dbReference type="CDD" id="cd06529">
    <property type="entry name" value="S24_LexA-like"/>
    <property type="match status" value="1"/>
</dbReference>
<dbReference type="PRINTS" id="PR00726">
    <property type="entry name" value="LEXASERPTASE"/>
</dbReference>
<dbReference type="InterPro" id="IPR015927">
    <property type="entry name" value="Peptidase_S24_S26A/B/C"/>
</dbReference>
<dbReference type="InterPro" id="IPR006197">
    <property type="entry name" value="Peptidase_S24_LexA"/>
</dbReference>
<evidence type="ECO:0000256" key="3">
    <source>
        <dbReference type="ARBA" id="ARBA00022801"/>
    </source>
</evidence>
<reference evidence="10" key="1">
    <citation type="journal article" date="2019" name="Int. J. Syst. Evol. Microbiol.">
        <title>The Global Catalogue of Microorganisms (GCM) 10K type strain sequencing project: providing services to taxonomists for standard genome sequencing and annotation.</title>
        <authorList>
            <consortium name="The Broad Institute Genomics Platform"/>
            <consortium name="The Broad Institute Genome Sequencing Center for Infectious Disease"/>
            <person name="Wu L."/>
            <person name="Ma J."/>
        </authorList>
    </citation>
    <scope>NUCLEOTIDE SEQUENCE [LARGE SCALE GENOMIC DNA]</scope>
    <source>
        <strain evidence="10">JCM 31047</strain>
    </source>
</reference>
<organism evidence="9 10">
    <name type="scientific">Deinococcus arenae</name>
    <dbReference type="NCBI Taxonomy" id="1452751"/>
    <lineage>
        <taxon>Bacteria</taxon>
        <taxon>Thermotogati</taxon>
        <taxon>Deinococcota</taxon>
        <taxon>Deinococci</taxon>
        <taxon>Deinococcales</taxon>
        <taxon>Deinococcaceae</taxon>
        <taxon>Deinococcus</taxon>
    </lineage>
</organism>
<evidence type="ECO:0000259" key="8">
    <source>
        <dbReference type="Pfam" id="PF00717"/>
    </source>
</evidence>
<keyword evidence="3 7" id="KW-0378">Hydrolase</keyword>
<dbReference type="EMBL" id="BMQG01000014">
    <property type="protein sequence ID" value="GGM53991.1"/>
    <property type="molecule type" value="Genomic_DNA"/>
</dbReference>
<dbReference type="PANTHER" id="PTHR33516:SF2">
    <property type="entry name" value="LEXA REPRESSOR-RELATED"/>
    <property type="match status" value="1"/>
</dbReference>
<keyword evidence="4 7" id="KW-0068">Autocatalytic cleavage</keyword>
<dbReference type="PANTHER" id="PTHR33516">
    <property type="entry name" value="LEXA REPRESSOR"/>
    <property type="match status" value="1"/>
</dbReference>
<dbReference type="InterPro" id="IPR036390">
    <property type="entry name" value="WH_DNA-bd_sf"/>
</dbReference>
<sequence length="219" mass="23749">MTRTEGTLPGRQRDVLLTIARLEQSSELISTALIARTLGLPRQNIRQYLLALAERHLVHYAPTERHTTPIHLTAEGHRVLGHPLPPAGFPILGEVAAGQPTLTGTHVEGHALALRDVLPLQEGDFLLRVRGESMTGIGIFPGDLVAIRPVSAEPHSGTVALVVLPGEGTATLKRWHRKNGTVTLVSENPDVPPLTFPTRDVQVQGELIGHIGLRKDQRS</sequence>
<evidence type="ECO:0000256" key="5">
    <source>
        <dbReference type="ARBA" id="ARBA00023204"/>
    </source>
</evidence>
<evidence type="ECO:0000256" key="1">
    <source>
        <dbReference type="ARBA" id="ARBA00007484"/>
    </source>
</evidence>
<dbReference type="InterPro" id="IPR039418">
    <property type="entry name" value="LexA-like"/>
</dbReference>
<dbReference type="InterPro" id="IPR036286">
    <property type="entry name" value="LexA/Signal_pep-like_sf"/>
</dbReference>
<feature type="domain" description="Peptidase S24/S26A/S26B/S26C" evidence="8">
    <location>
        <begin position="90"/>
        <end position="207"/>
    </location>
</feature>
<dbReference type="InterPro" id="IPR050077">
    <property type="entry name" value="LexA_repressor"/>
</dbReference>
<dbReference type="Gene3D" id="2.10.109.10">
    <property type="entry name" value="Umud Fragment, subunit A"/>
    <property type="match status" value="1"/>
</dbReference>
<accession>A0A8H9GTD0</accession>
<dbReference type="AlphaFoldDB" id="A0A8H9GTD0"/>
<dbReference type="Proteomes" id="UP000600547">
    <property type="component" value="Unassembled WGS sequence"/>
</dbReference>
<comment type="caution">
    <text evidence="9">The sequence shown here is derived from an EMBL/GenBank/DDBJ whole genome shotgun (WGS) entry which is preliminary data.</text>
</comment>
<gene>
    <name evidence="9" type="primary">lexA</name>
    <name evidence="9" type="ORF">GCM10008956_32380</name>
</gene>
<comment type="similarity">
    <text evidence="1 7">Belongs to the peptidase S24 family.</text>
</comment>
<name>A0A8H9GTD0_9DEIO</name>
<evidence type="ECO:0000256" key="6">
    <source>
        <dbReference type="ARBA" id="ARBA00023236"/>
    </source>
</evidence>
<evidence type="ECO:0000256" key="2">
    <source>
        <dbReference type="ARBA" id="ARBA00022763"/>
    </source>
</evidence>
<evidence type="ECO:0000313" key="10">
    <source>
        <dbReference type="Proteomes" id="UP000600547"/>
    </source>
</evidence>
<dbReference type="RefSeq" id="WP_189062689.1">
    <property type="nucleotide sequence ID" value="NZ_BMQG01000014.1"/>
</dbReference>
<evidence type="ECO:0000313" key="9">
    <source>
        <dbReference type="EMBL" id="GGM53991.1"/>
    </source>
</evidence>
<dbReference type="Gene3D" id="1.10.10.10">
    <property type="entry name" value="Winged helix-like DNA-binding domain superfamily/Winged helix DNA-binding domain"/>
    <property type="match status" value="1"/>
</dbReference>